<dbReference type="Proteomes" id="UP000886289">
    <property type="component" value="Unassembled WGS sequence"/>
</dbReference>
<dbReference type="FunFam" id="3.40.50.20:FF:000010">
    <property type="entry name" value="Propionyl-CoA carboxylase subunit alpha"/>
    <property type="match status" value="1"/>
</dbReference>
<dbReference type="PROSITE" id="PS50979">
    <property type="entry name" value="BC"/>
    <property type="match status" value="1"/>
</dbReference>
<evidence type="ECO:0000259" key="6">
    <source>
        <dbReference type="PROSITE" id="PS50975"/>
    </source>
</evidence>
<keyword evidence="3 5" id="KW-0067">ATP-binding</keyword>
<dbReference type="InterPro" id="IPR051602">
    <property type="entry name" value="ACC_Biotin_Carboxylase"/>
</dbReference>
<dbReference type="SMART" id="SM00878">
    <property type="entry name" value="Biotin_carb_C"/>
    <property type="match status" value="1"/>
</dbReference>
<dbReference type="PROSITE" id="PS00867">
    <property type="entry name" value="CPSASE_2"/>
    <property type="match status" value="1"/>
</dbReference>
<dbReference type="InterPro" id="IPR005482">
    <property type="entry name" value="Biotin_COase_C"/>
</dbReference>
<dbReference type="InterPro" id="IPR005479">
    <property type="entry name" value="CPAse_ATP-bd"/>
</dbReference>
<keyword evidence="1" id="KW-0436">Ligase</keyword>
<keyword evidence="4" id="KW-0092">Biotin</keyword>
<evidence type="ECO:0000256" key="4">
    <source>
        <dbReference type="ARBA" id="ARBA00023267"/>
    </source>
</evidence>
<dbReference type="GO" id="GO:0046872">
    <property type="term" value="F:metal ion binding"/>
    <property type="evidence" value="ECO:0007669"/>
    <property type="project" value="InterPro"/>
</dbReference>
<proteinExistence type="predicted"/>
<dbReference type="Pfam" id="PF00289">
    <property type="entry name" value="Biotin_carb_N"/>
    <property type="match status" value="1"/>
</dbReference>
<evidence type="ECO:0000256" key="5">
    <source>
        <dbReference type="PROSITE-ProRule" id="PRU00409"/>
    </source>
</evidence>
<gene>
    <name evidence="8" type="ORF">ENG63_04915</name>
</gene>
<evidence type="ECO:0000256" key="2">
    <source>
        <dbReference type="ARBA" id="ARBA00022741"/>
    </source>
</evidence>
<sequence>MLKKRFKKILVANRGEIASRIIRAIKEWGSAAVAVYETPDAEARHVIQADEAVWLGDGPCFDYLNVEKMIAAAKRTGAEAIHPGYGFLAENPDFAKACREAGLVFIGPPTEVIKALGDKVIARKLMEEAGIPVVPGTDPLPSGEEGKEMALSFAKKYGFPLLIKAVGGGGGRGIRQVNNEEELLNQIPLAEAEAKSAFGDPRVYLEKYLPNPKHIEVQILGDEYGNVIHLGTRDCSIQRRHQKLVEIAPDMLNDEKLTSQICEAAIKAAKKVGYINAGTVEFLVKGKEFYFLEINTRLQVEHTVTEMITGVDIVRAQLEIAAGNPLPITQENVILRGHAIEMRINAEDPKNNFLPESGKKVLVYYSPGGFGVRLDGCAYPGYVVPQAYDSLLVKLTVYGLTWEEAVERLKRALNGFIIIGPKTTIPFYLQIVDDPDFRAGNFDTGYLETHPHLLNYKEEEQEVSKIARLIAEIHHRGFNPYAI</sequence>
<dbReference type="SUPFAM" id="SSF52440">
    <property type="entry name" value="PreATP-grasp domain"/>
    <property type="match status" value="1"/>
</dbReference>
<dbReference type="FunFam" id="3.30.1490.20:FF:000003">
    <property type="entry name" value="acetyl-CoA carboxylase isoform X1"/>
    <property type="match status" value="1"/>
</dbReference>
<keyword evidence="2 5" id="KW-0547">Nucleotide-binding</keyword>
<dbReference type="Pfam" id="PF02785">
    <property type="entry name" value="Biotin_carb_C"/>
    <property type="match status" value="1"/>
</dbReference>
<dbReference type="Gene3D" id="3.30.470.20">
    <property type="entry name" value="ATP-grasp fold, B domain"/>
    <property type="match status" value="1"/>
</dbReference>
<dbReference type="AlphaFoldDB" id="A0A7C0U340"/>
<evidence type="ECO:0000256" key="3">
    <source>
        <dbReference type="ARBA" id="ARBA00022840"/>
    </source>
</evidence>
<dbReference type="InterPro" id="IPR011761">
    <property type="entry name" value="ATP-grasp"/>
</dbReference>
<accession>A0A7C0U340</accession>
<dbReference type="InterPro" id="IPR011054">
    <property type="entry name" value="Rudment_hybrid_motif"/>
</dbReference>
<feature type="domain" description="ATP-grasp" evidence="6">
    <location>
        <begin position="123"/>
        <end position="322"/>
    </location>
</feature>
<dbReference type="PANTHER" id="PTHR48095">
    <property type="entry name" value="PYRUVATE CARBOXYLASE SUBUNIT A"/>
    <property type="match status" value="1"/>
</dbReference>
<dbReference type="PANTHER" id="PTHR48095:SF1">
    <property type="entry name" value="BIOTIN CARBOXYLASE"/>
    <property type="match status" value="1"/>
</dbReference>
<dbReference type="SUPFAM" id="SSF56059">
    <property type="entry name" value="Glutathione synthetase ATP-binding domain-like"/>
    <property type="match status" value="1"/>
</dbReference>
<dbReference type="PROSITE" id="PS50975">
    <property type="entry name" value="ATP_GRASP"/>
    <property type="match status" value="1"/>
</dbReference>
<organism evidence="8">
    <name type="scientific">Desulfofervidus auxilii</name>
    <dbReference type="NCBI Taxonomy" id="1621989"/>
    <lineage>
        <taxon>Bacteria</taxon>
        <taxon>Pseudomonadati</taxon>
        <taxon>Thermodesulfobacteriota</taxon>
        <taxon>Candidatus Desulfofervidia</taxon>
        <taxon>Candidatus Desulfofervidales</taxon>
        <taxon>Candidatus Desulfofervidaceae</taxon>
        <taxon>Candidatus Desulfofervidus</taxon>
    </lineage>
</organism>
<dbReference type="EMBL" id="DRBS01000191">
    <property type="protein sequence ID" value="HDD44185.1"/>
    <property type="molecule type" value="Genomic_DNA"/>
</dbReference>
<evidence type="ECO:0000256" key="1">
    <source>
        <dbReference type="ARBA" id="ARBA00022598"/>
    </source>
</evidence>
<dbReference type="GO" id="GO:0016874">
    <property type="term" value="F:ligase activity"/>
    <property type="evidence" value="ECO:0007669"/>
    <property type="project" value="UniProtKB-KW"/>
</dbReference>
<feature type="domain" description="Biotin carboxylation" evidence="7">
    <location>
        <begin position="5"/>
        <end position="452"/>
    </location>
</feature>
<dbReference type="Pfam" id="PF02786">
    <property type="entry name" value="CPSase_L_D2"/>
    <property type="match status" value="1"/>
</dbReference>
<dbReference type="NCBIfam" id="NF006367">
    <property type="entry name" value="PRK08591.1"/>
    <property type="match status" value="1"/>
</dbReference>
<name>A0A7C0U340_DESA2</name>
<protein>
    <submittedName>
        <fullName evidence="8">Acetyl-CoA carboxylase biotin carboxylase subunit</fullName>
    </submittedName>
</protein>
<comment type="caution">
    <text evidence="8">The sequence shown here is derived from an EMBL/GenBank/DDBJ whole genome shotgun (WGS) entry which is preliminary data.</text>
</comment>
<dbReference type="SUPFAM" id="SSF51246">
    <property type="entry name" value="Rudiment single hybrid motif"/>
    <property type="match status" value="1"/>
</dbReference>
<dbReference type="InterPro" id="IPR005481">
    <property type="entry name" value="BC-like_N"/>
</dbReference>
<dbReference type="InterPro" id="IPR016185">
    <property type="entry name" value="PreATP-grasp_dom_sf"/>
</dbReference>
<evidence type="ECO:0000313" key="8">
    <source>
        <dbReference type="EMBL" id="HDD44185.1"/>
    </source>
</evidence>
<dbReference type="InterPro" id="IPR011764">
    <property type="entry name" value="Biotin_carboxylation_dom"/>
</dbReference>
<reference evidence="8" key="1">
    <citation type="journal article" date="2020" name="mSystems">
        <title>Genome- and Community-Level Interaction Insights into Carbon Utilization and Element Cycling Functions of Hydrothermarchaeota in Hydrothermal Sediment.</title>
        <authorList>
            <person name="Zhou Z."/>
            <person name="Liu Y."/>
            <person name="Xu W."/>
            <person name="Pan J."/>
            <person name="Luo Z.H."/>
            <person name="Li M."/>
        </authorList>
    </citation>
    <scope>NUCLEOTIDE SEQUENCE [LARGE SCALE GENOMIC DNA]</scope>
    <source>
        <strain evidence="8">HyVt-233</strain>
    </source>
</reference>
<dbReference type="GO" id="GO:0005524">
    <property type="term" value="F:ATP binding"/>
    <property type="evidence" value="ECO:0007669"/>
    <property type="project" value="UniProtKB-UniRule"/>
</dbReference>
<evidence type="ECO:0000259" key="7">
    <source>
        <dbReference type="PROSITE" id="PS50979"/>
    </source>
</evidence>